<dbReference type="RefSeq" id="WP_265381823.1">
    <property type="nucleotide sequence ID" value="NZ_CP110615.1"/>
</dbReference>
<reference evidence="1" key="1">
    <citation type="submission" date="2022-10" db="EMBL/GenBank/DDBJ databases">
        <title>Rhodococcus sp.75.</title>
        <authorList>
            <person name="Sun M."/>
        </authorList>
    </citation>
    <scope>NUCLEOTIDE SEQUENCE</scope>
    <source>
        <strain evidence="1">75</strain>
    </source>
</reference>
<dbReference type="Proteomes" id="UP001164965">
    <property type="component" value="Chromosome"/>
</dbReference>
<keyword evidence="2" id="KW-1185">Reference proteome</keyword>
<sequence length="119" mass="12664">MSNFTLDNIRAAADAKYASTSIEVSESDTVVLLNPLRLTKERRAALSAIQTEMSGDDDEDAAEVDQVDAFQRSIRCVADSKRGAELLITAIGDDLATLAEVFETYGSETQVGEASASAS</sequence>
<evidence type="ECO:0000313" key="2">
    <source>
        <dbReference type="Proteomes" id="UP001164965"/>
    </source>
</evidence>
<organism evidence="1 2">
    <name type="scientific">Rhodococcus antarcticus</name>
    <dbReference type="NCBI Taxonomy" id="2987751"/>
    <lineage>
        <taxon>Bacteria</taxon>
        <taxon>Bacillati</taxon>
        <taxon>Actinomycetota</taxon>
        <taxon>Actinomycetes</taxon>
        <taxon>Mycobacteriales</taxon>
        <taxon>Nocardiaceae</taxon>
        <taxon>Rhodococcus</taxon>
    </lineage>
</organism>
<accession>A0ABY6NWE5</accession>
<protein>
    <submittedName>
        <fullName evidence="1">Phage tail assembly protein</fullName>
    </submittedName>
</protein>
<dbReference type="Pfam" id="PF17388">
    <property type="entry name" value="GP24_25"/>
    <property type="match status" value="1"/>
</dbReference>
<name>A0ABY6NWE5_9NOCA</name>
<evidence type="ECO:0000313" key="1">
    <source>
        <dbReference type="EMBL" id="UZJ23715.1"/>
    </source>
</evidence>
<proteinExistence type="predicted"/>
<dbReference type="InterPro" id="IPR020132">
    <property type="entry name" value="Gp24/Gp25"/>
</dbReference>
<dbReference type="EMBL" id="CP110615">
    <property type="protein sequence ID" value="UZJ23715.1"/>
    <property type="molecule type" value="Genomic_DNA"/>
</dbReference>
<gene>
    <name evidence="1" type="ORF">RHODO2019_10900</name>
</gene>